<evidence type="ECO:0000256" key="4">
    <source>
        <dbReference type="ARBA" id="ARBA00023043"/>
    </source>
</evidence>
<dbReference type="InterPro" id="IPR002110">
    <property type="entry name" value="Ankyrin_rpt"/>
</dbReference>
<keyword evidence="11" id="KW-1133">Transmembrane helix</keyword>
<gene>
    <name evidence="13 14" type="primary">LOC116302382</name>
</gene>
<dbReference type="PRINTS" id="PR01415">
    <property type="entry name" value="ANKYRIN"/>
</dbReference>
<feature type="coiled-coil region" evidence="9">
    <location>
        <begin position="1011"/>
        <end position="1038"/>
    </location>
</feature>
<dbReference type="SUPFAM" id="SSF48403">
    <property type="entry name" value="Ankyrin repeat"/>
    <property type="match status" value="2"/>
</dbReference>
<dbReference type="Proteomes" id="UP000515163">
    <property type="component" value="Unplaced"/>
</dbReference>
<keyword evidence="3" id="KW-0677">Repeat</keyword>
<dbReference type="Gene3D" id="1.25.40.20">
    <property type="entry name" value="Ankyrin repeat-containing domain"/>
    <property type="match status" value="4"/>
</dbReference>
<evidence type="ECO:0000256" key="1">
    <source>
        <dbReference type="ARBA" id="ARBA00022448"/>
    </source>
</evidence>
<dbReference type="RefSeq" id="XP_031567521.1">
    <property type="nucleotide sequence ID" value="XM_031711661.1"/>
</dbReference>
<feature type="repeat" description="ANK" evidence="8">
    <location>
        <begin position="50"/>
        <end position="82"/>
    </location>
</feature>
<dbReference type="GO" id="GO:0034220">
    <property type="term" value="P:monoatomic ion transmembrane transport"/>
    <property type="evidence" value="ECO:0007669"/>
    <property type="project" value="UniProtKB-KW"/>
</dbReference>
<evidence type="ECO:0000256" key="5">
    <source>
        <dbReference type="ARBA" id="ARBA00023065"/>
    </source>
</evidence>
<proteinExistence type="predicted"/>
<keyword evidence="6" id="KW-0325">Glycoprotein</keyword>
<feature type="repeat" description="ANK" evidence="8">
    <location>
        <begin position="294"/>
        <end position="326"/>
    </location>
</feature>
<feature type="repeat" description="ANK" evidence="8">
    <location>
        <begin position="327"/>
        <end position="359"/>
    </location>
</feature>
<feature type="transmembrane region" description="Helical" evidence="11">
    <location>
        <begin position="771"/>
        <end position="793"/>
    </location>
</feature>
<dbReference type="PANTHER" id="PTHR47143">
    <property type="entry name" value="TRANSIENT RECEPTOR POTENTIAL CATION CHANNEL PROTEIN PAINLESS"/>
    <property type="match status" value="1"/>
</dbReference>
<dbReference type="GO" id="GO:0022857">
    <property type="term" value="F:transmembrane transporter activity"/>
    <property type="evidence" value="ECO:0007669"/>
    <property type="project" value="TreeGrafter"/>
</dbReference>
<sequence>MGKKDTKKKKEKDVPLVIVNDANKEKDFQDEDDAEEKVEEKPQEIKKQGTKQEQLCSAAYTGDKEGVEKLLDKGVDINYRDEYGKSPLHHATSGKHHNIVELLLGRGADVTLQDQRGDTPLHAAVRAGDEPSVKCLLTQERCNVSAEGRGLCSPLHIACGMDRLAISKVLVEHNASIDCKDEDQMTPLGHAVEKGAKNTAAYLFKIVKSKLGSAESLLYNADSEGSTLLHMAVDSGITDIVELCLSNGARVREPKRTDKTTAFHLACSQGPVEMVRLLTKQDPAICRICLIDKGGMSGLHRAATNNQRDIVEFLLDQGASVDLPDKARRTPLFMAASSGATETVELLIKRGANITAKNLAMKSVLHSAVGHDNTIDAILKSPAASYLISEKDKNGFAPIHQAAMGGHLQNIHLFMTKNKAAAGITSDSLDTPLHVACRYGWLEIVKDLLVGRNVRMINLQNNQGKTPLHFAAGEGHEKVVELLVERGATVERDELERTPLHLAAINGSSRCVDCILGKHPDCLNFVDDDQNTALNLAALHGHEELVEDLLSRSNQQILMNNFNQNALDIAIRMEKKDVAMTIADHDRWRELMNTSSPGGLGQMKVLLIKMPDVAERILDRCVIKEGDPIKQDYKITYDFSFIQGKINSKQDPLGVLRTMAAKRHDKCMVHQVIFKLMDRKWLTYGWISLSIIIFLYLCYLIPLTILAVHLKQNEVVMCQFNESNPKLEHDQSELIYSLQDKASLYLHYCVIAMTAFHALREFLQMYNNRLLYFTSLSNYLEWTGYIFTFLYVIPPYDCKWGIHQRFGAVSLFFSWTNLILYFRKLSFYGQYVIMLSTMFVTLFKVLMLFFLFVMAFGTTFYLLLDNVDSFLRLEYSLMTMFVMTLGEMNYADTFMPWKNLPHPTLTNILFLVFALGMPIILMNMLVGLAVGDIDGIMKNAAMDRYVTQIEMLLDTEDTLPLRIRRGLKFDKVEEYPNRKLSLKTKIYHWIFGFTHPGEDEVEDDEIQDDPMEVIKNKLEDQENRIEQIYELLQLQTQALVKMDKDGAFNVESTQKPQKKGFFSGFS</sequence>
<feature type="compositionally biased region" description="Basic residues" evidence="10">
    <location>
        <begin position="1"/>
        <end position="10"/>
    </location>
</feature>
<evidence type="ECO:0000256" key="8">
    <source>
        <dbReference type="PROSITE-ProRule" id="PRU00023"/>
    </source>
</evidence>
<evidence type="ECO:0000313" key="12">
    <source>
        <dbReference type="Proteomes" id="UP000515163"/>
    </source>
</evidence>
<keyword evidence="5" id="KW-0406">Ion transport</keyword>
<dbReference type="OrthoDB" id="1661883at2759"/>
<dbReference type="InterPro" id="IPR036770">
    <property type="entry name" value="Ankyrin_rpt-contain_sf"/>
</dbReference>
<feature type="region of interest" description="Disordered" evidence="10">
    <location>
        <begin position="1"/>
        <end position="52"/>
    </location>
</feature>
<dbReference type="AlphaFoldDB" id="A0A6P8IKN9"/>
<feature type="repeat" description="ANK" evidence="8">
    <location>
        <begin position="83"/>
        <end position="115"/>
    </location>
</feature>
<name>A0A6P8IKN9_ACTTE</name>
<keyword evidence="7" id="KW-0407">Ion channel</keyword>
<dbReference type="PROSITE" id="PS50088">
    <property type="entry name" value="ANK_REPEAT"/>
    <property type="match status" value="8"/>
</dbReference>
<organism evidence="12 13">
    <name type="scientific">Actinia tenebrosa</name>
    <name type="common">Australian red waratah sea anemone</name>
    <dbReference type="NCBI Taxonomy" id="6105"/>
    <lineage>
        <taxon>Eukaryota</taxon>
        <taxon>Metazoa</taxon>
        <taxon>Cnidaria</taxon>
        <taxon>Anthozoa</taxon>
        <taxon>Hexacorallia</taxon>
        <taxon>Actiniaria</taxon>
        <taxon>Actiniidae</taxon>
        <taxon>Actinia</taxon>
    </lineage>
</organism>
<feature type="repeat" description="ANK" evidence="8">
    <location>
        <begin position="224"/>
        <end position="256"/>
    </location>
</feature>
<dbReference type="InterPro" id="IPR052076">
    <property type="entry name" value="TRP_cation_channel"/>
</dbReference>
<evidence type="ECO:0000256" key="7">
    <source>
        <dbReference type="ARBA" id="ARBA00023303"/>
    </source>
</evidence>
<keyword evidence="4 8" id="KW-0040">ANK repeat</keyword>
<feature type="transmembrane region" description="Helical" evidence="11">
    <location>
        <begin position="842"/>
        <end position="864"/>
    </location>
</feature>
<keyword evidence="11" id="KW-0472">Membrane</keyword>
<evidence type="ECO:0000256" key="6">
    <source>
        <dbReference type="ARBA" id="ARBA00023180"/>
    </source>
</evidence>
<accession>A0A6P8IKN9</accession>
<evidence type="ECO:0000313" key="13">
    <source>
        <dbReference type="RefSeq" id="XP_031567521.1"/>
    </source>
</evidence>
<evidence type="ECO:0000256" key="11">
    <source>
        <dbReference type="SAM" id="Phobius"/>
    </source>
</evidence>
<dbReference type="KEGG" id="aten:116302382"/>
<feature type="compositionally biased region" description="Acidic residues" evidence="10">
    <location>
        <begin position="28"/>
        <end position="37"/>
    </location>
</feature>
<evidence type="ECO:0000256" key="2">
    <source>
        <dbReference type="ARBA" id="ARBA00022606"/>
    </source>
</evidence>
<feature type="repeat" description="ANK" evidence="8">
    <location>
        <begin position="116"/>
        <end position="137"/>
    </location>
</feature>
<dbReference type="PROSITE" id="PS50297">
    <property type="entry name" value="ANK_REP_REGION"/>
    <property type="match status" value="6"/>
</dbReference>
<feature type="transmembrane region" description="Helical" evidence="11">
    <location>
        <begin position="805"/>
        <end position="822"/>
    </location>
</feature>
<keyword evidence="9" id="KW-0175">Coiled coil</keyword>
<dbReference type="GeneID" id="116302382"/>
<evidence type="ECO:0000313" key="14">
    <source>
        <dbReference type="RefSeq" id="XP_031567522.1"/>
    </source>
</evidence>
<feature type="transmembrane region" description="Helical" evidence="11">
    <location>
        <begin position="684"/>
        <end position="707"/>
    </location>
</feature>
<dbReference type="RefSeq" id="XP_031567522.1">
    <property type="nucleotide sequence ID" value="XM_031711662.1"/>
</dbReference>
<reference evidence="13 14" key="1">
    <citation type="submission" date="2025-04" db="UniProtKB">
        <authorList>
            <consortium name="RefSeq"/>
        </authorList>
    </citation>
    <scope>IDENTIFICATION</scope>
    <source>
        <tissue evidence="13 14">Tentacle</tissue>
    </source>
</reference>
<keyword evidence="2" id="KW-0716">Sensory transduction</keyword>
<dbReference type="Pfam" id="PF12796">
    <property type="entry name" value="Ank_2"/>
    <property type="match status" value="6"/>
</dbReference>
<keyword evidence="1" id="KW-0813">Transport</keyword>
<feature type="repeat" description="ANK" evidence="8">
    <location>
        <begin position="463"/>
        <end position="495"/>
    </location>
</feature>
<feature type="repeat" description="ANK" evidence="8">
    <location>
        <begin position="153"/>
        <end position="182"/>
    </location>
</feature>
<dbReference type="SMART" id="SM00248">
    <property type="entry name" value="ANK"/>
    <property type="match status" value="15"/>
</dbReference>
<dbReference type="PANTHER" id="PTHR47143:SF1">
    <property type="entry name" value="ION_TRANS DOMAIN-CONTAINING PROTEIN"/>
    <property type="match status" value="1"/>
</dbReference>
<evidence type="ECO:0000256" key="10">
    <source>
        <dbReference type="SAM" id="MobiDB-lite"/>
    </source>
</evidence>
<keyword evidence="11" id="KW-0812">Transmembrane</keyword>
<keyword evidence="12" id="KW-1185">Reference proteome</keyword>
<feature type="transmembrane region" description="Helical" evidence="11">
    <location>
        <begin position="908"/>
        <end position="930"/>
    </location>
</feature>
<protein>
    <submittedName>
        <fullName evidence="13 14">Transient receptor potential cation channel subfamily A member 1-like isoform X1</fullName>
    </submittedName>
</protein>
<feature type="compositionally biased region" description="Basic and acidic residues" evidence="10">
    <location>
        <begin position="38"/>
        <end position="47"/>
    </location>
</feature>
<dbReference type="GO" id="GO:1902495">
    <property type="term" value="C:transmembrane transporter complex"/>
    <property type="evidence" value="ECO:0007669"/>
    <property type="project" value="TreeGrafter"/>
</dbReference>
<evidence type="ECO:0000256" key="3">
    <source>
        <dbReference type="ARBA" id="ARBA00022737"/>
    </source>
</evidence>
<evidence type="ECO:0000256" key="9">
    <source>
        <dbReference type="SAM" id="Coils"/>
    </source>
</evidence>